<evidence type="ECO:0000256" key="1">
    <source>
        <dbReference type="SAM" id="MobiDB-lite"/>
    </source>
</evidence>
<sequence length="441" mass="47722">MQRVMPACLAIDLTRLITRLRHANPTGIDRVDLAYARHVLGSGPDGTRFGLVSTALGPRVLDRDSARDIVETVASGWVEDVIAEADPVFRALTASLMANPAAEARTPRKAGPGQGGASPHRHRLQAETMLRVLRSGGTETLPTGTVYLHTSHLRLDLPGRFDWLYTRRDVRPVFFVHDLIPISHPEYGRPGEAERHAARMETVARHAAHVLVNSRDVGARFTAYGRARGWTPKPVTVAPLGVEPVFSAGADGTALPRLARPTFLVCGTIEPRKNHLLLLNLWRDLAETMGEGTPRLVLIGRRGWEIENVADMLDRCPAIRAHVSEVVGLSTHGLAALMRGATALLMPSFIEGYGLPVVEAAASGLPVVASDIPVHREIGGDFAHLLDPLDGPGWTRAVRSLSEPASALRAELTDRLAGYRPPDWAGHFERVDAALADLTGP</sequence>
<gene>
    <name evidence="2" type="ORF">ACFQDP_23985</name>
</gene>
<dbReference type="SUPFAM" id="SSF53756">
    <property type="entry name" value="UDP-Glycosyltransferase/glycogen phosphorylase"/>
    <property type="match status" value="1"/>
</dbReference>
<evidence type="ECO:0000313" key="2">
    <source>
        <dbReference type="EMBL" id="MFC6392366.1"/>
    </source>
</evidence>
<accession>A0ABW1WXN5</accession>
<dbReference type="PANTHER" id="PTHR46401">
    <property type="entry name" value="GLYCOSYLTRANSFERASE WBBK-RELATED"/>
    <property type="match status" value="1"/>
</dbReference>
<evidence type="ECO:0000313" key="3">
    <source>
        <dbReference type="Proteomes" id="UP001596237"/>
    </source>
</evidence>
<dbReference type="Proteomes" id="UP001596237">
    <property type="component" value="Unassembled WGS sequence"/>
</dbReference>
<dbReference type="EMBL" id="JBHSTT010000096">
    <property type="protein sequence ID" value="MFC6392366.1"/>
    <property type="molecule type" value="Genomic_DNA"/>
</dbReference>
<name>A0ABW1WXN5_9HYPH</name>
<protein>
    <submittedName>
        <fullName evidence="2">Glycosyltransferase family 4 protein</fullName>
    </submittedName>
</protein>
<dbReference type="CDD" id="cd03809">
    <property type="entry name" value="GT4_MtfB-like"/>
    <property type="match status" value="1"/>
</dbReference>
<dbReference type="Gene3D" id="3.40.50.2000">
    <property type="entry name" value="Glycogen Phosphorylase B"/>
    <property type="match status" value="1"/>
</dbReference>
<dbReference type="Pfam" id="PF13692">
    <property type="entry name" value="Glyco_trans_1_4"/>
    <property type="match status" value="1"/>
</dbReference>
<comment type="caution">
    <text evidence="2">The sequence shown here is derived from an EMBL/GenBank/DDBJ whole genome shotgun (WGS) entry which is preliminary data.</text>
</comment>
<organism evidence="2 3">
    <name type="scientific">Methylorubrum zatmanii</name>
    <dbReference type="NCBI Taxonomy" id="29429"/>
    <lineage>
        <taxon>Bacteria</taxon>
        <taxon>Pseudomonadati</taxon>
        <taxon>Pseudomonadota</taxon>
        <taxon>Alphaproteobacteria</taxon>
        <taxon>Hyphomicrobiales</taxon>
        <taxon>Methylobacteriaceae</taxon>
        <taxon>Methylorubrum</taxon>
    </lineage>
</organism>
<keyword evidence="3" id="KW-1185">Reference proteome</keyword>
<dbReference type="PANTHER" id="PTHR46401:SF9">
    <property type="entry name" value="MANNOSYLTRANSFERASE A"/>
    <property type="match status" value="1"/>
</dbReference>
<dbReference type="RefSeq" id="WP_192283692.1">
    <property type="nucleotide sequence ID" value="NZ_JBHSTT010000096.1"/>
</dbReference>
<proteinExistence type="predicted"/>
<feature type="region of interest" description="Disordered" evidence="1">
    <location>
        <begin position="101"/>
        <end position="122"/>
    </location>
</feature>
<reference evidence="3" key="1">
    <citation type="journal article" date="2019" name="Int. J. Syst. Evol. Microbiol.">
        <title>The Global Catalogue of Microorganisms (GCM) 10K type strain sequencing project: providing services to taxonomists for standard genome sequencing and annotation.</title>
        <authorList>
            <consortium name="The Broad Institute Genomics Platform"/>
            <consortium name="The Broad Institute Genome Sequencing Center for Infectious Disease"/>
            <person name="Wu L."/>
            <person name="Ma J."/>
        </authorList>
    </citation>
    <scope>NUCLEOTIDE SEQUENCE [LARGE SCALE GENOMIC DNA]</scope>
    <source>
        <strain evidence="3">CCUG 36916</strain>
    </source>
</reference>